<dbReference type="RefSeq" id="WP_241443036.1">
    <property type="nucleotide sequence ID" value="NZ_BSUJ01000001.1"/>
</dbReference>
<dbReference type="InterPro" id="IPR037523">
    <property type="entry name" value="VOC_core"/>
</dbReference>
<dbReference type="PIRSF" id="PIRSF039020">
    <property type="entry name" value="EhpR"/>
    <property type="match status" value="1"/>
</dbReference>
<dbReference type="Proteomes" id="UP001157109">
    <property type="component" value="Unassembled WGS sequence"/>
</dbReference>
<evidence type="ECO:0000259" key="1">
    <source>
        <dbReference type="PROSITE" id="PS51819"/>
    </source>
</evidence>
<reference evidence="3" key="1">
    <citation type="journal article" date="2019" name="Int. J. Syst. Evol. Microbiol.">
        <title>The Global Catalogue of Microorganisms (GCM) 10K type strain sequencing project: providing services to taxonomists for standard genome sequencing and annotation.</title>
        <authorList>
            <consortium name="The Broad Institute Genomics Platform"/>
            <consortium name="The Broad Institute Genome Sequencing Center for Infectious Disease"/>
            <person name="Wu L."/>
            <person name="Ma J."/>
        </authorList>
    </citation>
    <scope>NUCLEOTIDE SEQUENCE [LARGE SCALE GENOMIC DNA]</scope>
    <source>
        <strain evidence="3">NBRC 105830</strain>
    </source>
</reference>
<evidence type="ECO:0000313" key="2">
    <source>
        <dbReference type="EMBL" id="GMA18890.1"/>
    </source>
</evidence>
<dbReference type="PROSITE" id="PS51819">
    <property type="entry name" value="VOC"/>
    <property type="match status" value="1"/>
</dbReference>
<dbReference type="InterPro" id="IPR004360">
    <property type="entry name" value="Glyas_Fos-R_dOase_dom"/>
</dbReference>
<organism evidence="2 3">
    <name type="scientific">Arsenicicoccus piscis</name>
    <dbReference type="NCBI Taxonomy" id="673954"/>
    <lineage>
        <taxon>Bacteria</taxon>
        <taxon>Bacillati</taxon>
        <taxon>Actinomycetota</taxon>
        <taxon>Actinomycetes</taxon>
        <taxon>Micrococcales</taxon>
        <taxon>Intrasporangiaceae</taxon>
        <taxon>Arsenicicoccus</taxon>
    </lineage>
</organism>
<sequence length="123" mass="13382">MSAPNLFIVYVTDVTESTAFYSTAFEIEPRFTSPRFVEFEVAPGVGLALWSGHASAVAPDAVRTSEVCLNLPGGPGEIDAQFRHWQQLGIEILQPPHDDVFGRTFVARDPDGNLLRVAPVDPA</sequence>
<accession>A0ABQ6HL95</accession>
<dbReference type="InterPro" id="IPR026275">
    <property type="entry name" value="Glyoxalase/dOase/EhpR"/>
</dbReference>
<dbReference type="SUPFAM" id="SSF54593">
    <property type="entry name" value="Glyoxalase/Bleomycin resistance protein/Dihydroxybiphenyl dioxygenase"/>
    <property type="match status" value="1"/>
</dbReference>
<feature type="domain" description="VOC" evidence="1">
    <location>
        <begin position="3"/>
        <end position="120"/>
    </location>
</feature>
<gene>
    <name evidence="2" type="ORF">GCM10025862_09110</name>
</gene>
<protein>
    <submittedName>
        <fullName evidence="2">Drug:proton antiporter</fullName>
    </submittedName>
</protein>
<evidence type="ECO:0000313" key="3">
    <source>
        <dbReference type="Proteomes" id="UP001157109"/>
    </source>
</evidence>
<dbReference type="Gene3D" id="3.30.720.120">
    <property type="match status" value="1"/>
</dbReference>
<dbReference type="Gene3D" id="3.30.720.110">
    <property type="match status" value="1"/>
</dbReference>
<keyword evidence="3" id="KW-1185">Reference proteome</keyword>
<proteinExistence type="predicted"/>
<dbReference type="EMBL" id="BSUJ01000001">
    <property type="protein sequence ID" value="GMA18890.1"/>
    <property type="molecule type" value="Genomic_DNA"/>
</dbReference>
<name>A0ABQ6HL95_9MICO</name>
<comment type="caution">
    <text evidence="2">The sequence shown here is derived from an EMBL/GenBank/DDBJ whole genome shotgun (WGS) entry which is preliminary data.</text>
</comment>
<dbReference type="Pfam" id="PF00903">
    <property type="entry name" value="Glyoxalase"/>
    <property type="match status" value="1"/>
</dbReference>
<dbReference type="InterPro" id="IPR029068">
    <property type="entry name" value="Glyas_Bleomycin-R_OHBP_Dase"/>
</dbReference>